<dbReference type="Proteomes" id="UP000229433">
    <property type="component" value="Unassembled WGS sequence"/>
</dbReference>
<dbReference type="EMBL" id="NQXA01000030">
    <property type="protein sequence ID" value="PHQ27794.1"/>
    <property type="molecule type" value="Genomic_DNA"/>
</dbReference>
<reference evidence="6 7" key="1">
    <citation type="submission" date="2017-08" db="EMBL/GenBank/DDBJ databases">
        <title>The whole genome shortgun sequences of strain Leeuwenhoekiella nanhaiensis G18 from the South China Sea.</title>
        <authorList>
            <person name="Liu Q."/>
        </authorList>
    </citation>
    <scope>NUCLEOTIDE SEQUENCE [LARGE SCALE GENOMIC DNA]</scope>
    <source>
        <strain evidence="6 7">G18</strain>
    </source>
</reference>
<protein>
    <recommendedName>
        <fullName evidence="5">Type I restriction modification DNA specificity domain-containing protein</fullName>
    </recommendedName>
</protein>
<dbReference type="GO" id="GO:0003677">
    <property type="term" value="F:DNA binding"/>
    <property type="evidence" value="ECO:0007669"/>
    <property type="project" value="UniProtKB-KW"/>
</dbReference>
<dbReference type="PANTHER" id="PTHR43140:SF1">
    <property type="entry name" value="TYPE I RESTRICTION ENZYME ECOKI SPECIFICITY SUBUNIT"/>
    <property type="match status" value="1"/>
</dbReference>
<feature type="coiled-coil region" evidence="4">
    <location>
        <begin position="544"/>
        <end position="571"/>
    </location>
</feature>
<evidence type="ECO:0000313" key="6">
    <source>
        <dbReference type="EMBL" id="PHQ27794.1"/>
    </source>
</evidence>
<organism evidence="6 7">
    <name type="scientific">Leeuwenhoekiella nanhaiensis</name>
    <dbReference type="NCBI Taxonomy" id="1655491"/>
    <lineage>
        <taxon>Bacteria</taxon>
        <taxon>Pseudomonadati</taxon>
        <taxon>Bacteroidota</taxon>
        <taxon>Flavobacteriia</taxon>
        <taxon>Flavobacteriales</taxon>
        <taxon>Flavobacteriaceae</taxon>
        <taxon>Leeuwenhoekiella</taxon>
    </lineage>
</organism>
<dbReference type="InterPro" id="IPR000055">
    <property type="entry name" value="Restrct_endonuc_typeI_TRD"/>
</dbReference>
<evidence type="ECO:0000256" key="2">
    <source>
        <dbReference type="ARBA" id="ARBA00022747"/>
    </source>
</evidence>
<gene>
    <name evidence="6" type="ORF">CJ305_18230</name>
</gene>
<dbReference type="OrthoDB" id="9816225at2"/>
<evidence type="ECO:0000313" key="7">
    <source>
        <dbReference type="Proteomes" id="UP000229433"/>
    </source>
</evidence>
<dbReference type="Gene3D" id="3.90.220.20">
    <property type="entry name" value="DNA methylase specificity domains"/>
    <property type="match status" value="2"/>
</dbReference>
<name>A0A2G1VM44_9FLAO</name>
<dbReference type="PANTHER" id="PTHR43140">
    <property type="entry name" value="TYPE-1 RESTRICTION ENZYME ECOKI SPECIFICITY PROTEIN"/>
    <property type="match status" value="1"/>
</dbReference>
<evidence type="ECO:0000256" key="3">
    <source>
        <dbReference type="ARBA" id="ARBA00023125"/>
    </source>
</evidence>
<feature type="domain" description="Type I restriction modification DNA specificity" evidence="5">
    <location>
        <begin position="383"/>
        <end position="559"/>
    </location>
</feature>
<dbReference type="InterPro" id="IPR044946">
    <property type="entry name" value="Restrct_endonuc_typeI_TRD_sf"/>
</dbReference>
<dbReference type="SUPFAM" id="SSF116734">
    <property type="entry name" value="DNA methylase specificity domain"/>
    <property type="match status" value="2"/>
</dbReference>
<comment type="caution">
    <text evidence="6">The sequence shown here is derived from an EMBL/GenBank/DDBJ whole genome shotgun (WGS) entry which is preliminary data.</text>
</comment>
<comment type="similarity">
    <text evidence="1">Belongs to the type-I restriction system S methylase family.</text>
</comment>
<sequence>MQLLKHFHKLSIHPKNANDLKGLILQLAVQGKLTADWRKENQDLISGLNSAENLKKSIKAEKITLIKKKLIRNIKTSAFRKNDYYIDTPENWEWIKLGELGAIFNGNSVNKSVKQAKYEGLDNGYPYLGTKDIGYGFETINYENGVKIPKGEDKFKVAHKGSVLICSEGGSAGKKCGIVNKDVCFGNKLYAIEPFQNIEPTFLLSLYLTPKFFEQFQSRMTGIIGGVSISRFCDIAVPLPSLEEQKEIVRVVEILFKEVEQLESLTQKRIQLKQDYVVSALNQLATLNTQTAWQELTPHFSAFFDDVTNIKKLRETILQLAVQGKLTADWRARHPELVSGSHHANELLKNIQIEKAQLIKEKKVKKEKALPPITPEEIPYELPEGWVWCRLQDIVNVGTGSTPAKSNSAYYSGTIPWYTSSATNDLFAKEAEKLISDKALKETNCKVFPKGTLIIAMYGQGKTRGQISELVVPGATNQAVAAMVFYQSSYEFKDYIKYFFRKIYQEIRLLAEGGAQPNLNVGKIKNTLLPLPPLEEQKTIVEKVNALMSLCDTLEQEVKTSEEQLEDLMQSVLREVFESKAEEKVALSMAAEPEEGYNTNTFDEIFESLNYDYEVAAVVLLTQERFGFTYGKKYVHKMFSNIDFLNELPIFKDLEFQEHGWGMYSPVLKKTLESEVFVTYQSLSTAKKTLQVKPKAIPQITKWINAKENKQFVNQVKNMLTIYEQPLIDKSMNRIELLNTVLECMVVLKKNNLKAIRAKMENWKMFEGNYNTKAEKFSENETLHMIHFINGLR</sequence>
<evidence type="ECO:0000256" key="4">
    <source>
        <dbReference type="SAM" id="Coils"/>
    </source>
</evidence>
<dbReference type="Pfam" id="PF01420">
    <property type="entry name" value="Methylase_S"/>
    <property type="match status" value="2"/>
</dbReference>
<dbReference type="GO" id="GO:0009307">
    <property type="term" value="P:DNA restriction-modification system"/>
    <property type="evidence" value="ECO:0007669"/>
    <property type="project" value="UniProtKB-KW"/>
</dbReference>
<keyword evidence="4" id="KW-0175">Coiled coil</keyword>
<dbReference type="RefSeq" id="WP_099647710.1">
    <property type="nucleotide sequence ID" value="NZ_KZ319309.1"/>
</dbReference>
<feature type="domain" description="Type I restriction modification DNA specificity" evidence="5">
    <location>
        <begin position="89"/>
        <end position="263"/>
    </location>
</feature>
<evidence type="ECO:0000259" key="5">
    <source>
        <dbReference type="Pfam" id="PF01420"/>
    </source>
</evidence>
<dbReference type="AlphaFoldDB" id="A0A2G1VM44"/>
<dbReference type="InterPro" id="IPR051212">
    <property type="entry name" value="Type-I_RE_S_subunit"/>
</dbReference>
<keyword evidence="3" id="KW-0238">DNA-binding</keyword>
<evidence type="ECO:0000256" key="1">
    <source>
        <dbReference type="ARBA" id="ARBA00010923"/>
    </source>
</evidence>
<proteinExistence type="inferred from homology"/>
<accession>A0A2G1VM44</accession>
<keyword evidence="2" id="KW-0680">Restriction system</keyword>
<keyword evidence="7" id="KW-1185">Reference proteome</keyword>